<dbReference type="InterPro" id="IPR027417">
    <property type="entry name" value="P-loop_NTPase"/>
</dbReference>
<dbReference type="Pfam" id="PF20160">
    <property type="entry name" value="C-JID"/>
    <property type="match status" value="1"/>
</dbReference>
<keyword evidence="2" id="KW-0433">Leucine-rich repeat</keyword>
<evidence type="ECO:0000313" key="10">
    <source>
        <dbReference type="Proteomes" id="UP001358586"/>
    </source>
</evidence>
<gene>
    <name evidence="9" type="ORF">PVK06_041368</name>
</gene>
<accession>A0ABR0N802</accession>
<dbReference type="Pfam" id="PF00931">
    <property type="entry name" value="NB-ARC"/>
    <property type="match status" value="1"/>
</dbReference>
<evidence type="ECO:0000256" key="1">
    <source>
        <dbReference type="ARBA" id="ARBA00011982"/>
    </source>
</evidence>
<feature type="domain" description="TIR" evidence="8">
    <location>
        <begin position="16"/>
        <end position="184"/>
    </location>
</feature>
<evidence type="ECO:0000256" key="3">
    <source>
        <dbReference type="ARBA" id="ARBA00022737"/>
    </source>
</evidence>
<evidence type="ECO:0000256" key="7">
    <source>
        <dbReference type="ARBA" id="ARBA00047304"/>
    </source>
</evidence>
<dbReference type="InterPro" id="IPR044974">
    <property type="entry name" value="Disease_R_plants"/>
</dbReference>
<dbReference type="SUPFAM" id="SSF52200">
    <property type="entry name" value="Toll/Interleukin receptor TIR domain"/>
    <property type="match status" value="1"/>
</dbReference>
<dbReference type="Pfam" id="PF23282">
    <property type="entry name" value="WHD_ROQ1"/>
    <property type="match status" value="1"/>
</dbReference>
<dbReference type="PROSITE" id="PS50104">
    <property type="entry name" value="TIR"/>
    <property type="match status" value="1"/>
</dbReference>
<dbReference type="Proteomes" id="UP001358586">
    <property type="component" value="Chromosome 11"/>
</dbReference>
<dbReference type="PRINTS" id="PR00364">
    <property type="entry name" value="DISEASERSIST"/>
</dbReference>
<dbReference type="SUPFAM" id="SSF52540">
    <property type="entry name" value="P-loop containing nucleoside triphosphate hydrolases"/>
    <property type="match status" value="1"/>
</dbReference>
<protein>
    <recommendedName>
        <fullName evidence="1">ADP-ribosyl cyclase/cyclic ADP-ribose hydrolase</fullName>
        <ecNumber evidence="1">3.2.2.6</ecNumber>
    </recommendedName>
</protein>
<dbReference type="InterPro" id="IPR032675">
    <property type="entry name" value="LRR_dom_sf"/>
</dbReference>
<dbReference type="SMART" id="SM00369">
    <property type="entry name" value="LRR_TYP"/>
    <property type="match status" value="5"/>
</dbReference>
<dbReference type="SMART" id="SM00255">
    <property type="entry name" value="TIR"/>
    <property type="match status" value="1"/>
</dbReference>
<dbReference type="Gene3D" id="3.40.50.300">
    <property type="entry name" value="P-loop containing nucleotide triphosphate hydrolases"/>
    <property type="match status" value="1"/>
</dbReference>
<dbReference type="Pfam" id="PF23286">
    <property type="entry name" value="LRR_13"/>
    <property type="match status" value="3"/>
</dbReference>
<dbReference type="Gene3D" id="3.80.10.10">
    <property type="entry name" value="Ribonuclease Inhibitor"/>
    <property type="match status" value="4"/>
</dbReference>
<dbReference type="InterPro" id="IPR035897">
    <property type="entry name" value="Toll_tir_struct_dom_sf"/>
</dbReference>
<dbReference type="InterPro" id="IPR011713">
    <property type="entry name" value="Leu-rich_rpt_3"/>
</dbReference>
<dbReference type="InterPro" id="IPR058546">
    <property type="entry name" value="RPS4B/Roq1-like_LRR"/>
</dbReference>
<dbReference type="InterPro" id="IPR002182">
    <property type="entry name" value="NB-ARC"/>
</dbReference>
<dbReference type="InterPro" id="IPR000157">
    <property type="entry name" value="TIR_dom"/>
</dbReference>
<evidence type="ECO:0000256" key="5">
    <source>
        <dbReference type="ARBA" id="ARBA00022821"/>
    </source>
</evidence>
<dbReference type="InterPro" id="IPR003591">
    <property type="entry name" value="Leu-rich_rpt_typical-subtyp"/>
</dbReference>
<dbReference type="InterPro" id="IPR045344">
    <property type="entry name" value="C-JID"/>
</dbReference>
<dbReference type="PANTHER" id="PTHR11017">
    <property type="entry name" value="LEUCINE-RICH REPEAT-CONTAINING PROTEIN"/>
    <property type="match status" value="1"/>
</dbReference>
<dbReference type="InterPro" id="IPR058192">
    <property type="entry name" value="WHD_ROQ1-like"/>
</dbReference>
<evidence type="ECO:0000256" key="6">
    <source>
        <dbReference type="ARBA" id="ARBA00023027"/>
    </source>
</evidence>
<dbReference type="Pfam" id="PF07725">
    <property type="entry name" value="LRR_3"/>
    <property type="match status" value="1"/>
</dbReference>
<evidence type="ECO:0000256" key="2">
    <source>
        <dbReference type="ARBA" id="ARBA00022614"/>
    </source>
</evidence>
<comment type="catalytic activity">
    <reaction evidence="7">
        <text>NAD(+) + H2O = ADP-D-ribose + nicotinamide + H(+)</text>
        <dbReference type="Rhea" id="RHEA:16301"/>
        <dbReference type="ChEBI" id="CHEBI:15377"/>
        <dbReference type="ChEBI" id="CHEBI:15378"/>
        <dbReference type="ChEBI" id="CHEBI:17154"/>
        <dbReference type="ChEBI" id="CHEBI:57540"/>
        <dbReference type="ChEBI" id="CHEBI:57967"/>
        <dbReference type="EC" id="3.2.2.6"/>
    </reaction>
    <physiologicalReaction direction="left-to-right" evidence="7">
        <dbReference type="Rhea" id="RHEA:16302"/>
    </physiologicalReaction>
</comment>
<dbReference type="EC" id="3.2.2.6" evidence="1"/>
<keyword evidence="5" id="KW-0611">Plant defense</keyword>
<keyword evidence="10" id="KW-1185">Reference proteome</keyword>
<comment type="caution">
    <text evidence="9">The sequence shown here is derived from an EMBL/GenBank/DDBJ whole genome shotgun (WGS) entry which is preliminary data.</text>
</comment>
<name>A0ABR0N802_GOSAR</name>
<evidence type="ECO:0000313" key="9">
    <source>
        <dbReference type="EMBL" id="KAK5786725.1"/>
    </source>
</evidence>
<keyword evidence="3" id="KW-0677">Repeat</keyword>
<proteinExistence type="predicted"/>
<sequence>MLPSTTSSSAAMIEATAYDVFLSFRGEDTRNGFVSHLYKDLCRKKIQVFIDDEGLPRGDEISGALLTAIEGSRVSVIVFSKNYASSRWCLDELVKIMDCKKLKQHYLVVPVFYGVDPSDVRKQRGSFGDAIANHEENLKHDVEKVKSWRSALTSAANLSGWDSHVTRPDSTLVDKIVKDVLKKLNRGTSSANLEGLVGVERRMQKFLSLFQDGFPDFQILGIWGMGGTGKTTLAEAIFYHVLDGFQSYFFLANVRESADQGTLFQLRQKLFSTILEDENLDISTPTIIPSFVKDRLSRKRVLLVCDDVSKSSQLEYLFGGSNRLGPGSRVIITTRDKQVLIQYGIDLIYKVEELDRDESVQLFCQCAFKSNHPTEYQLELSEMVLSFANGNPLAIKIFGSSLYGKEKNYQESAVKELKQIPNPDILKLLRSSFDGLNPVEKDIFLDIACFLKGENLDFVRRIMDASYDSAHSSIENLIDKSLISVSQHMIAMHDLLQQMGRDIIYNESPSEPERRSRLWIPNDIYNVLTENSVRGTKTPKGILLDMSRIPKLELNAEAFLKMRKLKFLKFYLPYSFERVQVTSKILLPQGLLSLPDELRYLYWERYPVKTLPTRFDPKNLVELDMSYSHVEQLWEGKQDLLNLKIIKLNYSKNLVRIPDLSSATNLEKIELRGCSNLRELHSSLHHLEKLTHLDFNECRNLRSLPSFYKATSLINLFLHDCSNLSSFPEILKTMERLIYLDLSGTALKELPSSIDNLIGLVNLSLDNCKNLVCLPNSFYKLKSLKIFTIQGCSRLEIFPEILETMERLTYLDLSRTGLKELPSSIDNLIGLTQLRLSNCENLVCLPDSFYKLKSLQFFNLEGCLRLEIFPKTLDTMERLVHLDLSGMSLKELPFSNDNLIGLINLRLNNCENLVCLPDNFYKLKYLIFFSLQNCSRLEIFPEILEAMEWLRVLDLSGTALKKLPSSIVNFIFLIDLRLSDCENLVCLPDNFYKLKTLTFLNLQNCSRLEIFPEILETMEWLRELDLSGTALKELPSSIDNLIGLEDLRLNNCENLVYLPDSLYKLKSLNRFTLEGCSRLEIFPEILETMEWLSFLNLSRTALKELPFSIDNLIGLQNLRLNNCENLFTAIGGRPVKQKHLHVLSPLKKLNLSESNLENLPITIKHFPLLKELILRKCKGLKSLPELPPSLEYLDANGCTSLEDVSSIKKLFEQAPFCQDIDAAEGPSLKLMFTNCFKLGEKSVGKDIDVDGSTSVEEVSNIEKVLKQAVFCKSLGLLFTNCFLLDQKAVRNPETPKLEMPFEQMFTVLKDYHQAPPESKRRIKMRTCVPGSEIPEWFDFKSLGSSINIQLPSDWCSNNNWINFPCFVASAVVSFPDSYNGMEFGINCKCHLESCNGDSHYLISCYVSGGFESGLSDHLFLLYGGEEVRGFGKSEASNKRFYNYEGSFSFDLVLDGQIWSECKVKQCGVHLLFAN</sequence>
<dbReference type="EMBL" id="JARKNE010000011">
    <property type="protein sequence ID" value="KAK5786725.1"/>
    <property type="molecule type" value="Genomic_DNA"/>
</dbReference>
<keyword evidence="6" id="KW-0520">NAD</keyword>
<keyword evidence="4" id="KW-0378">Hydrolase</keyword>
<reference evidence="9 10" key="1">
    <citation type="submission" date="2023-03" db="EMBL/GenBank/DDBJ databases">
        <title>WGS of Gossypium arboreum.</title>
        <authorList>
            <person name="Yu D."/>
        </authorList>
    </citation>
    <scope>NUCLEOTIDE SEQUENCE [LARGE SCALE GENOMIC DNA]</scope>
    <source>
        <tissue evidence="9">Leaf</tissue>
    </source>
</reference>
<dbReference type="Gene3D" id="3.40.50.10140">
    <property type="entry name" value="Toll/interleukin-1 receptor homology (TIR) domain"/>
    <property type="match status" value="1"/>
</dbReference>
<evidence type="ECO:0000259" key="8">
    <source>
        <dbReference type="PROSITE" id="PS50104"/>
    </source>
</evidence>
<dbReference type="Gene3D" id="1.10.8.430">
    <property type="entry name" value="Helical domain of apoptotic protease-activating factors"/>
    <property type="match status" value="1"/>
</dbReference>
<evidence type="ECO:0000256" key="4">
    <source>
        <dbReference type="ARBA" id="ARBA00022801"/>
    </source>
</evidence>
<dbReference type="PANTHER" id="PTHR11017:SF570">
    <property type="entry name" value="DISEASE RESISTANCE PROTEIN (TIR-NBS CLASS)-RELATED"/>
    <property type="match status" value="1"/>
</dbReference>
<dbReference type="SUPFAM" id="SSF52058">
    <property type="entry name" value="L domain-like"/>
    <property type="match status" value="2"/>
</dbReference>
<organism evidence="9 10">
    <name type="scientific">Gossypium arboreum</name>
    <name type="common">Tree cotton</name>
    <name type="synonym">Gossypium nanking</name>
    <dbReference type="NCBI Taxonomy" id="29729"/>
    <lineage>
        <taxon>Eukaryota</taxon>
        <taxon>Viridiplantae</taxon>
        <taxon>Streptophyta</taxon>
        <taxon>Embryophyta</taxon>
        <taxon>Tracheophyta</taxon>
        <taxon>Spermatophyta</taxon>
        <taxon>Magnoliopsida</taxon>
        <taxon>eudicotyledons</taxon>
        <taxon>Gunneridae</taxon>
        <taxon>Pentapetalae</taxon>
        <taxon>rosids</taxon>
        <taxon>malvids</taxon>
        <taxon>Malvales</taxon>
        <taxon>Malvaceae</taxon>
        <taxon>Malvoideae</taxon>
        <taxon>Gossypium</taxon>
    </lineage>
</organism>
<dbReference type="InterPro" id="IPR042197">
    <property type="entry name" value="Apaf_helical"/>
</dbReference>
<dbReference type="Pfam" id="PF01582">
    <property type="entry name" value="TIR"/>
    <property type="match status" value="1"/>
</dbReference>